<dbReference type="GeneID" id="91551841"/>
<dbReference type="GO" id="GO:0004386">
    <property type="term" value="F:helicase activity"/>
    <property type="evidence" value="ECO:0007669"/>
    <property type="project" value="UniProtKB-KW"/>
</dbReference>
<keyword evidence="1" id="KW-0378">Hydrolase</keyword>
<evidence type="ECO:0000313" key="2">
    <source>
        <dbReference type="Proteomes" id="UP001231675"/>
    </source>
</evidence>
<keyword evidence="1" id="KW-0067">ATP-binding</keyword>
<name>A0ABT9LF87_STRGD</name>
<proteinExistence type="predicted"/>
<accession>A0ABT9LF87</accession>
<keyword evidence="1" id="KW-0347">Helicase</keyword>
<dbReference type="RefSeq" id="WP_189414595.1">
    <property type="nucleotide sequence ID" value="NZ_BMSM01000003.1"/>
</dbReference>
<protein>
    <submittedName>
        <fullName evidence="1">Holliday junction resolvasome RuvABC ATP-dependent DNA helicase subunit</fullName>
    </submittedName>
</protein>
<evidence type="ECO:0000313" key="1">
    <source>
        <dbReference type="EMBL" id="MDP9682389.1"/>
    </source>
</evidence>
<comment type="caution">
    <text evidence="1">The sequence shown here is derived from an EMBL/GenBank/DDBJ whole genome shotgun (WGS) entry which is preliminary data.</text>
</comment>
<keyword evidence="1" id="KW-0547">Nucleotide-binding</keyword>
<dbReference type="Proteomes" id="UP001231675">
    <property type="component" value="Unassembled WGS sequence"/>
</dbReference>
<keyword evidence="2" id="KW-1185">Reference proteome</keyword>
<sequence>MSTPIRDRFAREYGITGEYDLEQLQAVLDEHAHALAEEIRNSEQLRDATDDHMSDCLMAADLIDPGAQR</sequence>
<reference evidence="1 2" key="1">
    <citation type="submission" date="2023-07" db="EMBL/GenBank/DDBJ databases">
        <title>Sequencing the genomes of 1000 actinobacteria strains.</title>
        <authorList>
            <person name="Klenk H.-P."/>
        </authorList>
    </citation>
    <scope>NUCLEOTIDE SEQUENCE [LARGE SCALE GENOMIC DNA]</scope>
    <source>
        <strain evidence="1 2">DSM 40229</strain>
    </source>
</reference>
<dbReference type="EMBL" id="JAURUD010000001">
    <property type="protein sequence ID" value="MDP9682389.1"/>
    <property type="molecule type" value="Genomic_DNA"/>
</dbReference>
<organism evidence="1 2">
    <name type="scientific">Streptomyces griseoviridis</name>
    <dbReference type="NCBI Taxonomy" id="45398"/>
    <lineage>
        <taxon>Bacteria</taxon>
        <taxon>Bacillati</taxon>
        <taxon>Actinomycetota</taxon>
        <taxon>Actinomycetes</taxon>
        <taxon>Kitasatosporales</taxon>
        <taxon>Streptomycetaceae</taxon>
        <taxon>Streptomyces</taxon>
    </lineage>
</organism>
<gene>
    <name evidence="1" type="ORF">J2S47_002891</name>
</gene>